<name>A0AAW0W811_CHEQU</name>
<organism evidence="1 2">
    <name type="scientific">Cherax quadricarinatus</name>
    <name type="common">Australian red claw crayfish</name>
    <dbReference type="NCBI Taxonomy" id="27406"/>
    <lineage>
        <taxon>Eukaryota</taxon>
        <taxon>Metazoa</taxon>
        <taxon>Ecdysozoa</taxon>
        <taxon>Arthropoda</taxon>
        <taxon>Crustacea</taxon>
        <taxon>Multicrustacea</taxon>
        <taxon>Malacostraca</taxon>
        <taxon>Eumalacostraca</taxon>
        <taxon>Eucarida</taxon>
        <taxon>Decapoda</taxon>
        <taxon>Pleocyemata</taxon>
        <taxon>Astacidea</taxon>
        <taxon>Parastacoidea</taxon>
        <taxon>Parastacidae</taxon>
        <taxon>Cherax</taxon>
    </lineage>
</organism>
<keyword evidence="2" id="KW-1185">Reference proteome</keyword>
<evidence type="ECO:0000313" key="1">
    <source>
        <dbReference type="EMBL" id="KAK8725968.1"/>
    </source>
</evidence>
<dbReference type="AlphaFoldDB" id="A0AAW0W811"/>
<dbReference type="EMBL" id="JARKIK010000081">
    <property type="protein sequence ID" value="KAK8725968.1"/>
    <property type="molecule type" value="Genomic_DNA"/>
</dbReference>
<comment type="caution">
    <text evidence="1">The sequence shown here is derived from an EMBL/GenBank/DDBJ whole genome shotgun (WGS) entry which is preliminary data.</text>
</comment>
<feature type="non-terminal residue" evidence="1">
    <location>
        <position position="1"/>
    </location>
</feature>
<protein>
    <submittedName>
        <fullName evidence="1">Uncharacterized protein</fullName>
    </submittedName>
</protein>
<proteinExistence type="predicted"/>
<reference evidence="1 2" key="1">
    <citation type="journal article" date="2024" name="BMC Genomics">
        <title>Genome assembly of redclaw crayfish (Cherax quadricarinatus) provides insights into its immune adaptation and hypoxia tolerance.</title>
        <authorList>
            <person name="Liu Z."/>
            <person name="Zheng J."/>
            <person name="Li H."/>
            <person name="Fang K."/>
            <person name="Wang S."/>
            <person name="He J."/>
            <person name="Zhou D."/>
            <person name="Weng S."/>
            <person name="Chi M."/>
            <person name="Gu Z."/>
            <person name="He J."/>
            <person name="Li F."/>
            <person name="Wang M."/>
        </authorList>
    </citation>
    <scope>NUCLEOTIDE SEQUENCE [LARGE SCALE GENOMIC DNA]</scope>
    <source>
        <strain evidence="1">ZL_2023a</strain>
    </source>
</reference>
<evidence type="ECO:0000313" key="2">
    <source>
        <dbReference type="Proteomes" id="UP001445076"/>
    </source>
</evidence>
<accession>A0AAW0W811</accession>
<dbReference type="Proteomes" id="UP001445076">
    <property type="component" value="Unassembled WGS sequence"/>
</dbReference>
<gene>
    <name evidence="1" type="ORF">OTU49_010580</name>
</gene>
<sequence>NLSSPKLPQPIFLPTLKFGPTNSSRELEEEEVLDPGCMVVVAVLLAVLALDTLLEAGSWSSLPPPPPPPRSLLSPFCMSAHQQQQQLPADTRLTTIYLCVCQAAPTTTLTSSLLHLISSIYAPFSTLSAHHDAHTALGDTPILFTRGLSGLI</sequence>